<dbReference type="SUPFAM" id="SSF53474">
    <property type="entry name" value="alpha/beta-Hydrolases"/>
    <property type="match status" value="1"/>
</dbReference>
<evidence type="ECO:0000259" key="2">
    <source>
        <dbReference type="Pfam" id="PF12697"/>
    </source>
</evidence>
<evidence type="ECO:0000313" key="4">
    <source>
        <dbReference type="Proteomes" id="UP001153076"/>
    </source>
</evidence>
<dbReference type="PANTHER" id="PTHR10992">
    <property type="entry name" value="METHYLESTERASE FAMILY MEMBER"/>
    <property type="match status" value="1"/>
</dbReference>
<proteinExistence type="predicted"/>
<evidence type="ECO:0000313" key="3">
    <source>
        <dbReference type="EMBL" id="KAJ8421955.1"/>
    </source>
</evidence>
<dbReference type="GO" id="GO:0080032">
    <property type="term" value="F:methyl jasmonate esterase activity"/>
    <property type="evidence" value="ECO:0007669"/>
    <property type="project" value="TreeGrafter"/>
</dbReference>
<dbReference type="InterPro" id="IPR000073">
    <property type="entry name" value="AB_hydrolase_1"/>
</dbReference>
<dbReference type="GO" id="GO:0080030">
    <property type="term" value="F:methyl indole-3-acetate esterase activity"/>
    <property type="evidence" value="ECO:0007669"/>
    <property type="project" value="TreeGrafter"/>
</dbReference>
<protein>
    <recommendedName>
        <fullName evidence="2">AB hydrolase-1 domain-containing protein</fullName>
    </recommendedName>
</protein>
<dbReference type="GO" id="GO:0009696">
    <property type="term" value="P:salicylic acid metabolic process"/>
    <property type="evidence" value="ECO:0007669"/>
    <property type="project" value="TreeGrafter"/>
</dbReference>
<accession>A0A9Q1JKT5</accession>
<evidence type="ECO:0000256" key="1">
    <source>
        <dbReference type="ARBA" id="ARBA00022801"/>
    </source>
</evidence>
<dbReference type="InterPro" id="IPR029058">
    <property type="entry name" value="AB_hydrolase_fold"/>
</dbReference>
<feature type="domain" description="AB hydrolase-1" evidence="2">
    <location>
        <begin position="16"/>
        <end position="249"/>
    </location>
</feature>
<sequence>MNVTSETTKMPSGAHFVLVHGASHGAWCWYKIRRLLECAGHKVTCLDLRGSGTDPSDANTIFTFEEYNQPLEDVLSGLGEGEKVILVGHSAGGLSLVAAIRNYPMKINVAVFVAAVMFRNGFSELPLHNPKDSQIYDLVYEKGDDDLPTSVLVKKEFQRSLFFQRTPLEDITLAAMLLKPYPCRALRDARFPDVHGKEIDTVPRVYIKAMHDNVTPENSQDAMIKKWPPSDVYTIDSDHSPFFSNPFELFGLLLRVAATYGYKYNIPN</sequence>
<name>A0A9Q1JKT5_9CARY</name>
<keyword evidence="1" id="KW-0378">Hydrolase</keyword>
<organism evidence="3 4">
    <name type="scientific">Carnegiea gigantea</name>
    <dbReference type="NCBI Taxonomy" id="171969"/>
    <lineage>
        <taxon>Eukaryota</taxon>
        <taxon>Viridiplantae</taxon>
        <taxon>Streptophyta</taxon>
        <taxon>Embryophyta</taxon>
        <taxon>Tracheophyta</taxon>
        <taxon>Spermatophyta</taxon>
        <taxon>Magnoliopsida</taxon>
        <taxon>eudicotyledons</taxon>
        <taxon>Gunneridae</taxon>
        <taxon>Pentapetalae</taxon>
        <taxon>Caryophyllales</taxon>
        <taxon>Cactineae</taxon>
        <taxon>Cactaceae</taxon>
        <taxon>Cactoideae</taxon>
        <taxon>Echinocereeae</taxon>
        <taxon>Carnegiea</taxon>
    </lineage>
</organism>
<comment type="caution">
    <text evidence="3">The sequence shown here is derived from an EMBL/GenBank/DDBJ whole genome shotgun (WGS) entry which is preliminary data.</text>
</comment>
<dbReference type="EMBL" id="JAKOGI010002462">
    <property type="protein sequence ID" value="KAJ8421955.1"/>
    <property type="molecule type" value="Genomic_DNA"/>
</dbReference>
<dbReference type="Proteomes" id="UP001153076">
    <property type="component" value="Unassembled WGS sequence"/>
</dbReference>
<gene>
    <name evidence="3" type="ORF">Cgig2_004888</name>
</gene>
<reference evidence="3" key="1">
    <citation type="submission" date="2022-04" db="EMBL/GenBank/DDBJ databases">
        <title>Carnegiea gigantea Genome sequencing and assembly v2.</title>
        <authorList>
            <person name="Copetti D."/>
            <person name="Sanderson M.J."/>
            <person name="Burquez A."/>
            <person name="Wojciechowski M.F."/>
        </authorList>
    </citation>
    <scope>NUCLEOTIDE SEQUENCE</scope>
    <source>
        <strain evidence="3">SGP5-SGP5p</strain>
        <tissue evidence="3">Aerial part</tissue>
    </source>
</reference>
<keyword evidence="4" id="KW-1185">Reference proteome</keyword>
<dbReference type="Gene3D" id="3.40.50.1820">
    <property type="entry name" value="alpha/beta hydrolase"/>
    <property type="match status" value="1"/>
</dbReference>
<dbReference type="PANTHER" id="PTHR10992:SF1032">
    <property type="entry name" value="METHYLESTERASE 17"/>
    <property type="match status" value="1"/>
</dbReference>
<dbReference type="Pfam" id="PF12697">
    <property type="entry name" value="Abhydrolase_6"/>
    <property type="match status" value="1"/>
</dbReference>
<dbReference type="GO" id="GO:0009694">
    <property type="term" value="P:jasmonic acid metabolic process"/>
    <property type="evidence" value="ECO:0007669"/>
    <property type="project" value="TreeGrafter"/>
</dbReference>
<dbReference type="OrthoDB" id="1263307at2759"/>
<dbReference type="FunFam" id="3.40.50.1820:FF:000025">
    <property type="entry name" value="putative methylesterase 11, chloroplastic"/>
    <property type="match status" value="1"/>
</dbReference>
<dbReference type="GO" id="GO:0080031">
    <property type="term" value="F:methyl salicylate esterase activity"/>
    <property type="evidence" value="ECO:0007669"/>
    <property type="project" value="TreeGrafter"/>
</dbReference>
<dbReference type="InterPro" id="IPR045889">
    <property type="entry name" value="MES/HNL"/>
</dbReference>
<dbReference type="AlphaFoldDB" id="A0A9Q1JKT5"/>